<evidence type="ECO:0000313" key="5">
    <source>
        <dbReference type="Proteomes" id="UP000199050"/>
    </source>
</evidence>
<dbReference type="InterPro" id="IPR036388">
    <property type="entry name" value="WH-like_DNA-bd_sf"/>
</dbReference>
<dbReference type="InterPro" id="IPR016032">
    <property type="entry name" value="Sig_transdc_resp-reg_C-effctor"/>
</dbReference>
<evidence type="ECO:0000259" key="3">
    <source>
        <dbReference type="Pfam" id="PF12697"/>
    </source>
</evidence>
<accession>A0A1G8LPW6</accession>
<dbReference type="Gene3D" id="1.25.40.10">
    <property type="entry name" value="Tetratricopeptide repeat domain"/>
    <property type="match status" value="1"/>
</dbReference>
<dbReference type="SUPFAM" id="SSF53474">
    <property type="entry name" value="alpha/beta-Hydrolases"/>
    <property type="match status" value="1"/>
</dbReference>
<sequence>MKHTLESGLQLHYEYKEAKQAHENTRTLVLIHGMGFDLTSWDRIVPYMEDEFHLLRYDFRGHGQSGTDSIDPSKLAWIYVEHLDSLLRRLGIEQFDIISHGAGCIIGLYYTKVYPAKVRSNVMLSLPLFNSSSTAGKYADYRKNLVKHQSMSALAGHVVPNATLFQPGTPEINRLFAAFARVSFDSYIELLDFFAGAHDEIMEMFKKHTGPLLLLTGERDPMYPPYLSGLIASANPNCRFMTVYNASNMLFYDQPEETYKQIRMFFDTETSNRAPLDPYLLELHSDFIGMVNVEAQLDDTSVPAAPVAPVARLKVTLLKSFQVFLDDTQVLGGWGRRSAKELLIYLLLHPGAARDQLCEDLWKDMENTKARSQLRVCLNHLKQLLNNEETRLLYSDNQQISLMAPVDCDLLTLLENTRLAVKETDPARKDSLIQDVFQQVDDELFRNLDQDWNLNLRTRLEIDLVALAHYEADVLAKLGKYTRAIACLKYVILFNPEEYDAYERIAVLYELNQQKQEARTWRSKLAMLQPAPEKPGARL</sequence>
<proteinExistence type="predicted"/>
<keyword evidence="2" id="KW-0804">Transcription</keyword>
<gene>
    <name evidence="4" type="ORF">SAMN05216192_106205</name>
</gene>
<dbReference type="STRING" id="1174501.SAMN05216192_106205"/>
<dbReference type="Gene3D" id="3.40.50.1820">
    <property type="entry name" value="alpha/beta hydrolase"/>
    <property type="match status" value="1"/>
</dbReference>
<reference evidence="5" key="1">
    <citation type="submission" date="2016-10" db="EMBL/GenBank/DDBJ databases">
        <authorList>
            <person name="Varghese N."/>
            <person name="Submissions S."/>
        </authorList>
    </citation>
    <scope>NUCLEOTIDE SEQUENCE [LARGE SCALE GENOMIC DNA]</scope>
    <source>
        <strain evidence="5">CGMCC 1.11012</strain>
    </source>
</reference>
<dbReference type="PANTHER" id="PTHR43798">
    <property type="entry name" value="MONOACYLGLYCEROL LIPASE"/>
    <property type="match status" value="1"/>
</dbReference>
<dbReference type="RefSeq" id="WP_090713627.1">
    <property type="nucleotide sequence ID" value="NZ_CBCSKY010000047.1"/>
</dbReference>
<dbReference type="InterPro" id="IPR011990">
    <property type="entry name" value="TPR-like_helical_dom_sf"/>
</dbReference>
<organism evidence="4 5">
    <name type="scientific">Paenibacillus typhae</name>
    <dbReference type="NCBI Taxonomy" id="1174501"/>
    <lineage>
        <taxon>Bacteria</taxon>
        <taxon>Bacillati</taxon>
        <taxon>Bacillota</taxon>
        <taxon>Bacilli</taxon>
        <taxon>Bacillales</taxon>
        <taxon>Paenibacillaceae</taxon>
        <taxon>Paenibacillus</taxon>
    </lineage>
</organism>
<dbReference type="OrthoDB" id="9805423at2"/>
<name>A0A1G8LPW6_9BACL</name>
<dbReference type="InterPro" id="IPR050266">
    <property type="entry name" value="AB_hydrolase_sf"/>
</dbReference>
<dbReference type="InterPro" id="IPR000073">
    <property type="entry name" value="AB_hydrolase_1"/>
</dbReference>
<dbReference type="GO" id="GO:0016020">
    <property type="term" value="C:membrane"/>
    <property type="evidence" value="ECO:0007669"/>
    <property type="project" value="TreeGrafter"/>
</dbReference>
<dbReference type="Gene3D" id="1.10.10.10">
    <property type="entry name" value="Winged helix-like DNA-binding domain superfamily/Winged helix DNA-binding domain"/>
    <property type="match status" value="1"/>
</dbReference>
<keyword evidence="5" id="KW-1185">Reference proteome</keyword>
<dbReference type="InterPro" id="IPR029058">
    <property type="entry name" value="AB_hydrolase_fold"/>
</dbReference>
<dbReference type="SUPFAM" id="SSF48452">
    <property type="entry name" value="TPR-like"/>
    <property type="match status" value="1"/>
</dbReference>
<dbReference type="EMBL" id="FNDX01000006">
    <property type="protein sequence ID" value="SDI57706.1"/>
    <property type="molecule type" value="Genomic_DNA"/>
</dbReference>
<evidence type="ECO:0000256" key="1">
    <source>
        <dbReference type="ARBA" id="ARBA00023015"/>
    </source>
</evidence>
<dbReference type="GO" id="GO:0006355">
    <property type="term" value="P:regulation of DNA-templated transcription"/>
    <property type="evidence" value="ECO:0007669"/>
    <property type="project" value="InterPro"/>
</dbReference>
<protein>
    <submittedName>
        <fullName evidence="4">Pimeloyl-ACP methyl ester carboxylesterase</fullName>
    </submittedName>
</protein>
<dbReference type="SUPFAM" id="SSF46894">
    <property type="entry name" value="C-terminal effector domain of the bipartite response regulators"/>
    <property type="match status" value="1"/>
</dbReference>
<dbReference type="Pfam" id="PF12697">
    <property type="entry name" value="Abhydrolase_6"/>
    <property type="match status" value="1"/>
</dbReference>
<dbReference type="PANTHER" id="PTHR43798:SF33">
    <property type="entry name" value="HYDROLASE, PUTATIVE (AFU_ORTHOLOGUE AFUA_2G14860)-RELATED"/>
    <property type="match status" value="1"/>
</dbReference>
<evidence type="ECO:0000256" key="2">
    <source>
        <dbReference type="ARBA" id="ARBA00023163"/>
    </source>
</evidence>
<feature type="domain" description="AB hydrolase-1" evidence="3">
    <location>
        <begin position="28"/>
        <end position="259"/>
    </location>
</feature>
<dbReference type="AlphaFoldDB" id="A0A1G8LPW6"/>
<keyword evidence="1" id="KW-0805">Transcription regulation</keyword>
<dbReference type="GO" id="GO:0003677">
    <property type="term" value="F:DNA binding"/>
    <property type="evidence" value="ECO:0007669"/>
    <property type="project" value="InterPro"/>
</dbReference>
<evidence type="ECO:0000313" key="4">
    <source>
        <dbReference type="EMBL" id="SDI57706.1"/>
    </source>
</evidence>
<dbReference type="Proteomes" id="UP000199050">
    <property type="component" value="Unassembled WGS sequence"/>
</dbReference>